<feature type="compositionally biased region" description="Polar residues" evidence="2">
    <location>
        <begin position="733"/>
        <end position="749"/>
    </location>
</feature>
<organism evidence="3 4">
    <name type="scientific">Thraustotheca clavata</name>
    <dbReference type="NCBI Taxonomy" id="74557"/>
    <lineage>
        <taxon>Eukaryota</taxon>
        <taxon>Sar</taxon>
        <taxon>Stramenopiles</taxon>
        <taxon>Oomycota</taxon>
        <taxon>Saprolegniomycetes</taxon>
        <taxon>Saprolegniales</taxon>
        <taxon>Achlyaceae</taxon>
        <taxon>Thraustotheca</taxon>
    </lineage>
</organism>
<reference evidence="3 4" key="1">
    <citation type="journal article" date="2014" name="Genome Biol. Evol.">
        <title>The secreted proteins of Achlya hypogyna and Thraustotheca clavata identify the ancestral oomycete secretome and reveal gene acquisitions by horizontal gene transfer.</title>
        <authorList>
            <person name="Misner I."/>
            <person name="Blouin N."/>
            <person name="Leonard G."/>
            <person name="Richards T.A."/>
            <person name="Lane C.E."/>
        </authorList>
    </citation>
    <scope>NUCLEOTIDE SEQUENCE [LARGE SCALE GENOMIC DNA]</scope>
    <source>
        <strain evidence="3 4">ATCC 34112</strain>
    </source>
</reference>
<feature type="compositionally biased region" description="Low complexity" evidence="2">
    <location>
        <begin position="711"/>
        <end position="724"/>
    </location>
</feature>
<feature type="region of interest" description="Disordered" evidence="2">
    <location>
        <begin position="564"/>
        <end position="601"/>
    </location>
</feature>
<dbReference type="STRING" id="74557.A0A1W0A4F1"/>
<feature type="compositionally biased region" description="Polar residues" evidence="2">
    <location>
        <begin position="642"/>
        <end position="666"/>
    </location>
</feature>
<evidence type="ECO:0000256" key="1">
    <source>
        <dbReference type="SAM" id="Coils"/>
    </source>
</evidence>
<sequence>MDDPDAYELIGSAKSRLDEVERDRMDLKMEVAHLRSRLLERVGGDTSALELEEESFMLKKELLTKERMLSEQSEYLSNLEINHQKALDNLQKLDAAWRASALKTQQLQELVDRQSKKSNSVEAMQKVLKAQDEAMTAMQQKIKELEACNNDKERSSVLLQAELEATKQKYQDQTQENQEQAQANDVVHRATMLDLEDAKEKLAHFQGQATALKSQVNHLEQANETMEKAHALLKAKVLQLTEENAATTVNASASKFDYERKIAECDSLLSDVERLTTELQTRDTKLYHAEQQIISLERLVAEMKSQQTQLKLKVTSLEQQVEEYKHKNIISEEEFDLKCTSLQQSVDDFKSKAVQWEEKYSLVFKQKEAIASEYEAKLAQSEEKQNAVQRLLTSTQQKTFAAEGSLTSLKQTIANDKSKLAQSNERIFALENQINDLKKTISDVRSKELQTKKTESELEKKWRDQVLAAEKRTRDVELQLLLEQKTTHRLLKWQKEVCTTIGVDAAEEVISRLERELEENAKLLQTANTLREKLQNNAKASPIQVTPQLRQVLPERNTFGLYLRGKENKSRSSPLVVPSDTEPGKPSTTPTNAVRPITPTAFSTLNPTSVVVTTKSTPTLIRTTKSATMPIATSKSTTTLSIKAPSLTQPKALSLKPPSTTPTSFNKTSSGTPTLSLKPPSTTPTLSIKPPSATPALSIKPPSITPALSNKPPSTTPTTLKSPLSIPPPPTKQTSPITSLKSPLTTPTIGTIKPRTPDSTNQASRSVNTLFGLKRKAGDLSMPSFSKPKFLFGKSRQPPSQAP</sequence>
<accession>A0A1W0A4F1</accession>
<name>A0A1W0A4F1_9STRA</name>
<evidence type="ECO:0000313" key="4">
    <source>
        <dbReference type="Proteomes" id="UP000243217"/>
    </source>
</evidence>
<comment type="caution">
    <text evidence="3">The sequence shown here is derived from an EMBL/GenBank/DDBJ whole genome shotgun (WGS) entry which is preliminary data.</text>
</comment>
<proteinExistence type="predicted"/>
<feature type="coiled-coil region" evidence="1">
    <location>
        <begin position="10"/>
        <end position="37"/>
    </location>
</feature>
<dbReference type="Proteomes" id="UP000243217">
    <property type="component" value="Unassembled WGS sequence"/>
</dbReference>
<feature type="coiled-coil region" evidence="1">
    <location>
        <begin position="503"/>
        <end position="537"/>
    </location>
</feature>
<gene>
    <name evidence="3" type="ORF">THRCLA_02745</name>
</gene>
<feature type="compositionally biased region" description="Polar residues" evidence="2">
    <location>
        <begin position="757"/>
        <end position="769"/>
    </location>
</feature>
<evidence type="ECO:0000256" key="2">
    <source>
        <dbReference type="SAM" id="MobiDB-lite"/>
    </source>
</evidence>
<feature type="coiled-coil region" evidence="1">
    <location>
        <begin position="128"/>
        <end position="334"/>
    </location>
</feature>
<keyword evidence="4" id="KW-1185">Reference proteome</keyword>
<dbReference type="AlphaFoldDB" id="A0A1W0A4F1"/>
<feature type="compositionally biased region" description="Low complexity" evidence="2">
    <location>
        <begin position="667"/>
        <end position="691"/>
    </location>
</feature>
<dbReference type="OrthoDB" id="166335at2759"/>
<evidence type="ECO:0000313" key="3">
    <source>
        <dbReference type="EMBL" id="OQS05069.1"/>
    </source>
</evidence>
<dbReference type="EMBL" id="JNBS01000510">
    <property type="protein sequence ID" value="OQS05069.1"/>
    <property type="molecule type" value="Genomic_DNA"/>
</dbReference>
<feature type="region of interest" description="Disordered" evidence="2">
    <location>
        <begin position="642"/>
        <end position="803"/>
    </location>
</feature>
<keyword evidence="1" id="KW-0175">Coiled coil</keyword>
<protein>
    <submittedName>
        <fullName evidence="3">Uncharacterized protein</fullName>
    </submittedName>
</protein>
<feature type="coiled-coil region" evidence="1">
    <location>
        <begin position="364"/>
        <end position="447"/>
    </location>
</feature>